<sequence>MGYIDHLRGKYPDSDEQFKVLKIYLGEMTCEERMRLSNESFYDLWFSLWSNHSSKLYINEYENAEKIFMKLDIKDLLSKTTYIPHEELFVGTNGIQYRHIYYVSEISAKDVSPRDKIETIRDGGEIFNIGWFTFDQCMKVIRPYDTAKKRLLEEIHRKFEHRYN</sequence>
<organism evidence="1 2">
    <name type="scientific">Blyttiomyces helicus</name>
    <dbReference type="NCBI Taxonomy" id="388810"/>
    <lineage>
        <taxon>Eukaryota</taxon>
        <taxon>Fungi</taxon>
        <taxon>Fungi incertae sedis</taxon>
        <taxon>Chytridiomycota</taxon>
        <taxon>Chytridiomycota incertae sedis</taxon>
        <taxon>Chytridiomycetes</taxon>
        <taxon>Chytridiomycetes incertae sedis</taxon>
        <taxon>Blyttiomyces</taxon>
    </lineage>
</organism>
<reference evidence="2" key="1">
    <citation type="journal article" date="2018" name="Nat. Microbiol.">
        <title>Leveraging single-cell genomics to expand the fungal tree of life.</title>
        <authorList>
            <person name="Ahrendt S.R."/>
            <person name="Quandt C.A."/>
            <person name="Ciobanu D."/>
            <person name="Clum A."/>
            <person name="Salamov A."/>
            <person name="Andreopoulos B."/>
            <person name="Cheng J.F."/>
            <person name="Woyke T."/>
            <person name="Pelin A."/>
            <person name="Henrissat B."/>
            <person name="Reynolds N.K."/>
            <person name="Benny G.L."/>
            <person name="Smith M.E."/>
            <person name="James T.Y."/>
            <person name="Grigoriev I.V."/>
        </authorList>
    </citation>
    <scope>NUCLEOTIDE SEQUENCE [LARGE SCALE GENOMIC DNA]</scope>
</reference>
<accession>A0A4P9WRQ3</accession>
<gene>
    <name evidence="1" type="ORF">BDK51DRAFT_26863</name>
</gene>
<dbReference type="OrthoDB" id="2153818at2759"/>
<evidence type="ECO:0000313" key="2">
    <source>
        <dbReference type="Proteomes" id="UP000269721"/>
    </source>
</evidence>
<name>A0A4P9WRQ3_9FUNG</name>
<dbReference type="Proteomes" id="UP000269721">
    <property type="component" value="Unassembled WGS sequence"/>
</dbReference>
<dbReference type="EMBL" id="KZ993861">
    <property type="protein sequence ID" value="RKO94578.1"/>
    <property type="molecule type" value="Genomic_DNA"/>
</dbReference>
<evidence type="ECO:0000313" key="1">
    <source>
        <dbReference type="EMBL" id="RKO94578.1"/>
    </source>
</evidence>
<dbReference type="AlphaFoldDB" id="A0A4P9WRQ3"/>
<protein>
    <recommendedName>
        <fullName evidence="3">Nudix hydrolase domain-containing protein</fullName>
    </recommendedName>
</protein>
<keyword evidence="2" id="KW-1185">Reference proteome</keyword>
<proteinExistence type="predicted"/>
<evidence type="ECO:0008006" key="3">
    <source>
        <dbReference type="Google" id="ProtNLM"/>
    </source>
</evidence>